<sequence>MIEKEIITDSGRIPLNPFAYGDKKEKDLVILLLSDIHLDHKKIEKLKGWHKDYNNDIIDYAFILGDFDNLFQDKNNIDLNECCQSEARITNLLNFLEFLSCPLLLIPGNHDPQTMFDAHKKSSELPRMTQHSFNIHKQAFQLNQTLSVVGFGGSIPGYQFPNGVKTKLWDGYPYDSEKELEDDANEFFKKQFENEPQKQFILMTHVGPYNSSTTIVKTESVSDQHVYSGSEYLDKLLQSYSQQVIVNVHGHTHDSHGRNNIYKVPVVNPGSLLDGNFCKINLHKDSASQKWVLRSSHFINLNSF</sequence>
<gene>
    <name evidence="2" type="ORF">TTHERM_00151850</name>
</gene>
<dbReference type="InterPro" id="IPR029052">
    <property type="entry name" value="Metallo-depent_PP-like"/>
</dbReference>
<name>I7M2X3_TETTS</name>
<evidence type="ECO:0000259" key="1">
    <source>
        <dbReference type="Pfam" id="PF00149"/>
    </source>
</evidence>
<protein>
    <submittedName>
        <fullName evidence="2">Ser/thr phosphatase family protein</fullName>
    </submittedName>
</protein>
<dbReference type="InterPro" id="IPR004843">
    <property type="entry name" value="Calcineurin-like_PHP"/>
</dbReference>
<dbReference type="OMA" id="NVHGHTH"/>
<dbReference type="AlphaFoldDB" id="I7M2X3"/>
<dbReference type="Gene3D" id="3.60.21.10">
    <property type="match status" value="1"/>
</dbReference>
<dbReference type="InParanoid" id="I7M2X3"/>
<proteinExistence type="predicted"/>
<dbReference type="SUPFAM" id="SSF56300">
    <property type="entry name" value="Metallo-dependent phosphatases"/>
    <property type="match status" value="1"/>
</dbReference>
<organism evidence="2 3">
    <name type="scientific">Tetrahymena thermophila (strain SB210)</name>
    <dbReference type="NCBI Taxonomy" id="312017"/>
    <lineage>
        <taxon>Eukaryota</taxon>
        <taxon>Sar</taxon>
        <taxon>Alveolata</taxon>
        <taxon>Ciliophora</taxon>
        <taxon>Intramacronucleata</taxon>
        <taxon>Oligohymenophorea</taxon>
        <taxon>Hymenostomatida</taxon>
        <taxon>Tetrahymenina</taxon>
        <taxon>Tetrahymenidae</taxon>
        <taxon>Tetrahymena</taxon>
    </lineage>
</organism>
<feature type="domain" description="Calcineurin-like phosphoesterase" evidence="1">
    <location>
        <begin position="29"/>
        <end position="254"/>
    </location>
</feature>
<dbReference type="HOGENOM" id="CLU_999021_0_0_1"/>
<dbReference type="GO" id="GO:0016787">
    <property type="term" value="F:hydrolase activity"/>
    <property type="evidence" value="ECO:0007669"/>
    <property type="project" value="InterPro"/>
</dbReference>
<evidence type="ECO:0000313" key="3">
    <source>
        <dbReference type="Proteomes" id="UP000009168"/>
    </source>
</evidence>
<dbReference type="EMBL" id="GG662603">
    <property type="protein sequence ID" value="EAS01472.1"/>
    <property type="molecule type" value="Genomic_DNA"/>
</dbReference>
<dbReference type="PANTHER" id="PTHR37523">
    <property type="entry name" value="METALLOPHOSPHOESTERASE"/>
    <property type="match status" value="1"/>
</dbReference>
<dbReference type="Proteomes" id="UP000009168">
    <property type="component" value="Unassembled WGS sequence"/>
</dbReference>
<dbReference type="RefSeq" id="XP_001021718.1">
    <property type="nucleotide sequence ID" value="XM_001021718.3"/>
</dbReference>
<evidence type="ECO:0000313" key="2">
    <source>
        <dbReference type="EMBL" id="EAS01472.1"/>
    </source>
</evidence>
<keyword evidence="3" id="KW-1185">Reference proteome</keyword>
<dbReference type="eggNOG" id="ENOG502S3P6">
    <property type="taxonomic scope" value="Eukaryota"/>
</dbReference>
<dbReference type="Pfam" id="PF00149">
    <property type="entry name" value="Metallophos"/>
    <property type="match status" value="1"/>
</dbReference>
<reference evidence="3" key="1">
    <citation type="journal article" date="2006" name="PLoS Biol.">
        <title>Macronuclear genome sequence of the ciliate Tetrahymena thermophila, a model eukaryote.</title>
        <authorList>
            <person name="Eisen J.A."/>
            <person name="Coyne R.S."/>
            <person name="Wu M."/>
            <person name="Wu D."/>
            <person name="Thiagarajan M."/>
            <person name="Wortman J.R."/>
            <person name="Badger J.H."/>
            <person name="Ren Q."/>
            <person name="Amedeo P."/>
            <person name="Jones K.M."/>
            <person name="Tallon L.J."/>
            <person name="Delcher A.L."/>
            <person name="Salzberg S.L."/>
            <person name="Silva J.C."/>
            <person name="Haas B.J."/>
            <person name="Majoros W.H."/>
            <person name="Farzad M."/>
            <person name="Carlton J.M."/>
            <person name="Smith R.K. Jr."/>
            <person name="Garg J."/>
            <person name="Pearlman R.E."/>
            <person name="Karrer K.M."/>
            <person name="Sun L."/>
            <person name="Manning G."/>
            <person name="Elde N.C."/>
            <person name="Turkewitz A.P."/>
            <person name="Asai D.J."/>
            <person name="Wilkes D.E."/>
            <person name="Wang Y."/>
            <person name="Cai H."/>
            <person name="Collins K."/>
            <person name="Stewart B.A."/>
            <person name="Lee S.R."/>
            <person name="Wilamowska K."/>
            <person name="Weinberg Z."/>
            <person name="Ruzzo W.L."/>
            <person name="Wloga D."/>
            <person name="Gaertig J."/>
            <person name="Frankel J."/>
            <person name="Tsao C.-C."/>
            <person name="Gorovsky M.A."/>
            <person name="Keeling P.J."/>
            <person name="Waller R.F."/>
            <person name="Patron N.J."/>
            <person name="Cherry J.M."/>
            <person name="Stover N.A."/>
            <person name="Krieger C.J."/>
            <person name="del Toro C."/>
            <person name="Ryder H.F."/>
            <person name="Williamson S.C."/>
            <person name="Barbeau R.A."/>
            <person name="Hamilton E.P."/>
            <person name="Orias E."/>
        </authorList>
    </citation>
    <scope>NUCLEOTIDE SEQUENCE [LARGE SCALE GENOMIC DNA]</scope>
    <source>
        <strain evidence="3">SB210</strain>
    </source>
</reference>
<dbReference type="PANTHER" id="PTHR37523:SF1">
    <property type="entry name" value="CALCINEURIN-LIKE PHOSPHOESTERASE DOMAIN-CONTAINING PROTEIN"/>
    <property type="match status" value="1"/>
</dbReference>
<dbReference type="OrthoDB" id="289898at2759"/>
<dbReference type="KEGG" id="tet:TTHERM_00151850"/>
<dbReference type="GeneID" id="7828808"/>
<accession>I7M2X3</accession>